<dbReference type="Gramene" id="TraesNOR6B03G03515940.1">
    <property type="protein sequence ID" value="TraesNOR6B03G03515940.1"/>
    <property type="gene ID" value="TraesNOR6B03G03515940"/>
</dbReference>
<feature type="coiled-coil region" evidence="5">
    <location>
        <begin position="146"/>
        <end position="212"/>
    </location>
</feature>
<keyword evidence="3" id="KW-0862">Zinc</keyword>
<dbReference type="PANTHER" id="PTHR35163:SF10">
    <property type="entry name" value="ZINC FINGER GRF-TYPE DOMAIN-CONTAINING PROTEIN"/>
    <property type="match status" value="1"/>
</dbReference>
<name>A0A3B6PH67_WHEAT</name>
<dbReference type="Proteomes" id="UP000019116">
    <property type="component" value="Chromosome 6B"/>
</dbReference>
<dbReference type="SMR" id="A0A3B6PH67"/>
<dbReference type="InterPro" id="IPR010666">
    <property type="entry name" value="Znf_GRF"/>
</dbReference>
<keyword evidence="2 4" id="KW-0863">Zinc-finger</keyword>
<evidence type="ECO:0000256" key="5">
    <source>
        <dbReference type="SAM" id="Coils"/>
    </source>
</evidence>
<dbReference type="GO" id="GO:0008270">
    <property type="term" value="F:zinc ion binding"/>
    <property type="evidence" value="ECO:0007669"/>
    <property type="project" value="UniProtKB-KW"/>
</dbReference>
<reference evidence="7" key="1">
    <citation type="submission" date="2018-08" db="EMBL/GenBank/DDBJ databases">
        <authorList>
            <person name="Rossello M."/>
        </authorList>
    </citation>
    <scope>NUCLEOTIDE SEQUENCE [LARGE SCALE GENOMIC DNA]</scope>
    <source>
        <strain evidence="7">cv. Chinese Spring</strain>
    </source>
</reference>
<keyword evidence="1" id="KW-0479">Metal-binding</keyword>
<reference evidence="7" key="2">
    <citation type="submission" date="2018-10" db="UniProtKB">
        <authorList>
            <consortium name="EnsemblPlants"/>
        </authorList>
    </citation>
    <scope>IDENTIFICATION</scope>
</reference>
<dbReference type="OMA" id="FCLNELW"/>
<evidence type="ECO:0000256" key="3">
    <source>
        <dbReference type="ARBA" id="ARBA00022833"/>
    </source>
</evidence>
<accession>A0A3B6PH67</accession>
<dbReference type="Gramene" id="TraesCS6B03G0386700.1">
    <property type="protein sequence ID" value="TraesCS6B03G0386700.1.CDS"/>
    <property type="gene ID" value="TraesCS6B03G0386700"/>
</dbReference>
<dbReference type="PANTHER" id="PTHR35163">
    <property type="entry name" value="OS02G0467300 PROTEIN"/>
    <property type="match status" value="1"/>
</dbReference>
<evidence type="ECO:0000256" key="4">
    <source>
        <dbReference type="PROSITE-ProRule" id="PRU01343"/>
    </source>
</evidence>
<evidence type="ECO:0000313" key="7">
    <source>
        <dbReference type="EnsemblPlants" id="TraesCS6B02G153600.1"/>
    </source>
</evidence>
<keyword evidence="5" id="KW-0175">Coiled coil</keyword>
<dbReference type="AlphaFoldDB" id="A0A3B6PH67"/>
<dbReference type="PROSITE" id="PS51999">
    <property type="entry name" value="ZF_GRF"/>
    <property type="match status" value="1"/>
</dbReference>
<organism evidence="7">
    <name type="scientific">Triticum aestivum</name>
    <name type="common">Wheat</name>
    <dbReference type="NCBI Taxonomy" id="4565"/>
    <lineage>
        <taxon>Eukaryota</taxon>
        <taxon>Viridiplantae</taxon>
        <taxon>Streptophyta</taxon>
        <taxon>Embryophyta</taxon>
        <taxon>Tracheophyta</taxon>
        <taxon>Spermatophyta</taxon>
        <taxon>Magnoliopsida</taxon>
        <taxon>Liliopsida</taxon>
        <taxon>Poales</taxon>
        <taxon>Poaceae</taxon>
        <taxon>BOP clade</taxon>
        <taxon>Pooideae</taxon>
        <taxon>Triticodae</taxon>
        <taxon>Triticeae</taxon>
        <taxon>Triticinae</taxon>
        <taxon>Triticum</taxon>
    </lineage>
</organism>
<evidence type="ECO:0000259" key="6">
    <source>
        <dbReference type="PROSITE" id="PS51999"/>
    </source>
</evidence>
<keyword evidence="8" id="KW-1185">Reference proteome</keyword>
<sequence length="215" mass="25028">MVSWSDGSSCSSSDDESVTSQLSRTIPCYEWSGVAHELSSRCLHREPCLRLVAFDSTDTGRRFLACAQEKAELKCNYLEWIDPEWSVALQFCLNELWSMYEKEMKDMLKDNVQLAEYNYKVVGEKRKMEEELRFFKLDFAKMVADKEAAITELGNTRLALNDLKEEMEKKKLADHGCTNLHQLPRAKAEKERDKLVVEREQVLTERDQLKEEKKS</sequence>
<dbReference type="Gramene" id="TraesCS6B02G153600.1">
    <property type="protein sequence ID" value="TraesCS6B02G153600.1"/>
    <property type="gene ID" value="TraesCS6B02G153600"/>
</dbReference>
<dbReference type="EnsemblPlants" id="TraesCS6B02G153600.1">
    <property type="protein sequence ID" value="TraesCS6B02G153600.1"/>
    <property type="gene ID" value="TraesCS6B02G153600"/>
</dbReference>
<evidence type="ECO:0000256" key="1">
    <source>
        <dbReference type="ARBA" id="ARBA00022723"/>
    </source>
</evidence>
<evidence type="ECO:0000313" key="8">
    <source>
        <dbReference type="Proteomes" id="UP000019116"/>
    </source>
</evidence>
<evidence type="ECO:0000256" key="2">
    <source>
        <dbReference type="ARBA" id="ARBA00022771"/>
    </source>
</evidence>
<feature type="domain" description="GRF-type" evidence="6">
    <location>
        <begin position="42"/>
        <end position="84"/>
    </location>
</feature>
<protein>
    <recommendedName>
        <fullName evidence="6">GRF-type domain-containing protein</fullName>
    </recommendedName>
</protein>
<proteinExistence type="predicted"/>